<comment type="caution">
    <text evidence="1">The sequence shown here is derived from an EMBL/GenBank/DDBJ whole genome shotgun (WGS) entry which is preliminary data.</text>
</comment>
<dbReference type="AlphaFoldDB" id="A0A8B3RXY5"/>
<reference evidence="2" key="1">
    <citation type="submission" date="2019-01" db="EMBL/GenBank/DDBJ databases">
        <title>Anaerobic oxidation of ethane by archaea from a marine hydrocarbon seep.</title>
        <authorList>
            <person name="Musat F."/>
        </authorList>
    </citation>
    <scope>NUCLEOTIDE SEQUENCE [LARGE SCALE GENOMIC DNA]</scope>
</reference>
<accession>A0A8B3RXY5</accession>
<name>A0A8B3RXY5_9EURY</name>
<sequence length="63" mass="7232">MAWRILKPHTQVIIMRSDGCGHISLFATKILTEDELRVLISEIKRRGRVLIKDKDDILAESSD</sequence>
<organism evidence="1 2">
    <name type="scientific">Candidatus Argoarchaeum ethanivorans</name>
    <dbReference type="NCBI Taxonomy" id="2608793"/>
    <lineage>
        <taxon>Archaea</taxon>
        <taxon>Methanobacteriati</taxon>
        <taxon>Methanobacteriota</taxon>
        <taxon>Stenosarchaea group</taxon>
        <taxon>Methanomicrobia</taxon>
        <taxon>Methanosarcinales</taxon>
        <taxon>Methanosarcinales incertae sedis</taxon>
        <taxon>GOM Arc I cluster</taxon>
        <taxon>Candidatus Argoarchaeum</taxon>
    </lineage>
</organism>
<dbReference type="EMBL" id="RPGO01000040">
    <property type="protein sequence ID" value="RZB28607.1"/>
    <property type="molecule type" value="Genomic_DNA"/>
</dbReference>
<evidence type="ECO:0000313" key="1">
    <source>
        <dbReference type="EMBL" id="RZB28607.1"/>
    </source>
</evidence>
<evidence type="ECO:0000313" key="2">
    <source>
        <dbReference type="Proteomes" id="UP000291831"/>
    </source>
</evidence>
<dbReference type="Proteomes" id="UP000291831">
    <property type="component" value="Unassembled WGS sequence"/>
</dbReference>
<gene>
    <name evidence="1" type="ORF">AEth_01867</name>
</gene>
<proteinExistence type="predicted"/>
<protein>
    <submittedName>
        <fullName evidence="1">Uncharacterized protein</fullName>
    </submittedName>
</protein>